<evidence type="ECO:0000313" key="5">
    <source>
        <dbReference type="Proteomes" id="UP000229523"/>
    </source>
</evidence>
<reference evidence="4 5" key="1">
    <citation type="journal article" date="2018" name="Front. Microbiol.">
        <title>Description and Comparative Genomics of Macrococcus caseolyticus subsp. hominis subsp. nov., Macrococcus goetzii sp. nov., Macrococcus epidermidis sp. nov., and Macrococcus bohemicus sp. nov., Novel Macrococci From Human Clinical Material With Virulence Potential and Suspected Uptake of Foreign DNA by Natural Transformation.</title>
        <authorList>
            <person name="Maslanova I."/>
            <person name="Wertheimer Z."/>
            <person name="Sedlacek I."/>
            <person name="Svec P."/>
            <person name="Indrakova A."/>
            <person name="Kovarovic V."/>
            <person name="Schumann P."/>
            <person name="Sproer C."/>
            <person name="Kralova S."/>
            <person name="Sedo O."/>
            <person name="Kristofova L."/>
            <person name="Vrbovska V."/>
            <person name="Fuzik T."/>
            <person name="Petras P."/>
            <person name="Zdrahal Z."/>
            <person name="Ruzickova V."/>
            <person name="Doskar J."/>
            <person name="Pantucek R."/>
        </authorList>
    </citation>
    <scope>NUCLEOTIDE SEQUENCE [LARGE SCALE GENOMIC DNA]</scope>
    <source>
        <strain evidence="4 5">CCM 4927</strain>
    </source>
</reference>
<dbReference type="SUPFAM" id="SSF158499">
    <property type="entry name" value="DnaD domain-like"/>
    <property type="match status" value="1"/>
</dbReference>
<dbReference type="EMBL" id="MJBI02000001">
    <property type="protein sequence ID" value="RAI82569.1"/>
    <property type="molecule type" value="Genomic_DNA"/>
</dbReference>
<name>A0A2G5NSR8_9STAP</name>
<evidence type="ECO:0000256" key="1">
    <source>
        <dbReference type="ARBA" id="ARBA00093462"/>
    </source>
</evidence>
<comment type="caution">
    <text evidence="4">The sequence shown here is derived from an EMBL/GenBank/DDBJ whole genome shotgun (WGS) entry which is preliminary data.</text>
</comment>
<dbReference type="RefSeq" id="WP_099578173.1">
    <property type="nucleotide sequence ID" value="NZ_MJBI02000001.1"/>
</dbReference>
<proteinExistence type="inferred from homology"/>
<sequence length="225" mass="26351">MSIFKQDIIIPRVLFEQYHQLGMSETELIMIMKIIELSNEHSLPSFETISNAMSIDKAQVMLILQNLISKDFIKIDVKKYDDVSFEERYDLTPLESQLLRLQEEQEKINDVNVRQTSFKEIFERFEATFARPLTPIEIETISHWIDTDRHSASLIITALNEASSHNKLSIKYIDRILLNWKKRNVKTIDESKIVSNEYKPSKTLSKTVPDIPVFDWVNGENPYDK</sequence>
<evidence type="ECO:0000259" key="3">
    <source>
        <dbReference type="Pfam" id="PF21984"/>
    </source>
</evidence>
<feature type="domain" description="DnaD N-terminal" evidence="3">
    <location>
        <begin position="10"/>
        <end position="107"/>
    </location>
</feature>
<dbReference type="Pfam" id="PF07261">
    <property type="entry name" value="DnaB_2"/>
    <property type="match status" value="1"/>
</dbReference>
<comment type="similarity">
    <text evidence="1">Belongs to the DnaB/DnaD family.</text>
</comment>
<keyword evidence="5" id="KW-1185">Reference proteome</keyword>
<dbReference type="InterPro" id="IPR036388">
    <property type="entry name" value="WH-like_DNA-bd_sf"/>
</dbReference>
<dbReference type="NCBIfam" id="TIGR01446">
    <property type="entry name" value="DnaD_dom"/>
    <property type="match status" value="1"/>
</dbReference>
<protein>
    <submittedName>
        <fullName evidence="4">DnaD domain protein</fullName>
    </submittedName>
</protein>
<dbReference type="Gene3D" id="1.10.10.10">
    <property type="entry name" value="Winged helix-like DNA-binding domain superfamily/Winged helix DNA-binding domain"/>
    <property type="match status" value="1"/>
</dbReference>
<dbReference type="InterPro" id="IPR053843">
    <property type="entry name" value="DnaD_N"/>
</dbReference>
<dbReference type="InterPro" id="IPR034829">
    <property type="entry name" value="DnaD-like_sf"/>
</dbReference>
<organism evidence="4 5">
    <name type="scientific">Macrococcoides goetzii</name>
    <dbReference type="NCBI Taxonomy" id="1891097"/>
    <lineage>
        <taxon>Bacteria</taxon>
        <taxon>Bacillati</taxon>
        <taxon>Bacillota</taxon>
        <taxon>Bacilli</taxon>
        <taxon>Bacillales</taxon>
        <taxon>Staphylococcaceae</taxon>
        <taxon>Macrococcoides</taxon>
    </lineage>
</organism>
<dbReference type="Pfam" id="PF21984">
    <property type="entry name" value="DnaD_N"/>
    <property type="match status" value="1"/>
</dbReference>
<feature type="domain" description="DnaB/C C-terminal" evidence="2">
    <location>
        <begin position="122"/>
        <end position="190"/>
    </location>
</feature>
<dbReference type="InterPro" id="IPR006343">
    <property type="entry name" value="DnaB/C_C"/>
</dbReference>
<evidence type="ECO:0000313" key="4">
    <source>
        <dbReference type="EMBL" id="RAI82569.1"/>
    </source>
</evidence>
<dbReference type="Proteomes" id="UP000229523">
    <property type="component" value="Unassembled WGS sequence"/>
</dbReference>
<accession>A0A2G5NSR8</accession>
<dbReference type="AlphaFoldDB" id="A0A2G5NSR8"/>
<dbReference type="Gene3D" id="1.10.10.630">
    <property type="entry name" value="DnaD domain-like"/>
    <property type="match status" value="1"/>
</dbReference>
<dbReference type="PANTHER" id="PTHR37293">
    <property type="entry name" value="PHAGE REPLICATION PROTEIN-RELATED"/>
    <property type="match status" value="1"/>
</dbReference>
<dbReference type="PANTHER" id="PTHR37293:SF6">
    <property type="entry name" value="DNA REPLICATION PROTEIN DNAD"/>
    <property type="match status" value="1"/>
</dbReference>
<evidence type="ECO:0000259" key="2">
    <source>
        <dbReference type="Pfam" id="PF07261"/>
    </source>
</evidence>
<dbReference type="InterPro" id="IPR053162">
    <property type="entry name" value="DnaD"/>
</dbReference>
<gene>
    <name evidence="4" type="ORF">BFS35_002450</name>
</gene>